<sequence length="291" mass="32562">MFSMKADKVRFFRFIRDLKLTEVEEASLIESSVKGEDGDYWLTQESINSFLAGYVRERNISLSKVSYKYPDYMESAGSGWLSVLKKLYEMPAAYPASLSPAQGELLKVILANISAKTVVEIGCFIGISTLWLAAGMASSNVRGRLYAIDTYVPKFPWPPFHYSCIVNPKSLIKEAIKSAGFSDIIHLIESDSKNAASRFDSWLGYNEIDLLFIDGDHSISGCKSDFELYAPHVAVGGYIIFHDIFPKYCGHEGPRFVLDNFVVNAPEQYQLVEMVTAPTNYGIAIVRKLRG</sequence>
<dbReference type="InterPro" id="IPR029063">
    <property type="entry name" value="SAM-dependent_MTases_sf"/>
</dbReference>
<name>A0ABQ2WP06_9ALTE</name>
<dbReference type="Pfam" id="PF13578">
    <property type="entry name" value="Methyltransf_24"/>
    <property type="match status" value="1"/>
</dbReference>
<comment type="caution">
    <text evidence="3">The sequence shown here is derived from an EMBL/GenBank/DDBJ whole genome shotgun (WGS) entry which is preliminary data.</text>
</comment>
<organism evidence="3 4">
    <name type="scientific">Alishewanella tabrizica</name>
    <dbReference type="NCBI Taxonomy" id="671278"/>
    <lineage>
        <taxon>Bacteria</taxon>
        <taxon>Pseudomonadati</taxon>
        <taxon>Pseudomonadota</taxon>
        <taxon>Gammaproteobacteria</taxon>
        <taxon>Alteromonadales</taxon>
        <taxon>Alteromonadaceae</taxon>
        <taxon>Alishewanella</taxon>
    </lineage>
</organism>
<evidence type="ECO:0000256" key="1">
    <source>
        <dbReference type="ARBA" id="ARBA00022603"/>
    </source>
</evidence>
<evidence type="ECO:0008006" key="5">
    <source>
        <dbReference type="Google" id="ProtNLM"/>
    </source>
</evidence>
<dbReference type="Proteomes" id="UP000634667">
    <property type="component" value="Unassembled WGS sequence"/>
</dbReference>
<keyword evidence="1" id="KW-0489">Methyltransferase</keyword>
<evidence type="ECO:0000313" key="3">
    <source>
        <dbReference type="EMBL" id="GGW63436.1"/>
    </source>
</evidence>
<dbReference type="PANTHER" id="PTHR40048">
    <property type="entry name" value="RHAMNOSYL O-METHYLTRANSFERASE"/>
    <property type="match status" value="1"/>
</dbReference>
<proteinExistence type="predicted"/>
<accession>A0ABQ2WP06</accession>
<evidence type="ECO:0000313" key="4">
    <source>
        <dbReference type="Proteomes" id="UP000634667"/>
    </source>
</evidence>
<keyword evidence="2" id="KW-0808">Transferase</keyword>
<dbReference type="PANTHER" id="PTHR40048:SF1">
    <property type="entry name" value="RHAMNOSYL O-METHYLTRANSFERASE"/>
    <property type="match status" value="1"/>
</dbReference>
<dbReference type="EMBL" id="BMYR01000007">
    <property type="protein sequence ID" value="GGW63436.1"/>
    <property type="molecule type" value="Genomic_DNA"/>
</dbReference>
<dbReference type="Gene3D" id="3.40.50.150">
    <property type="entry name" value="Vaccinia Virus protein VP39"/>
    <property type="match status" value="1"/>
</dbReference>
<keyword evidence="4" id="KW-1185">Reference proteome</keyword>
<gene>
    <name evidence="3" type="ORF">GCM10008111_19360</name>
</gene>
<protein>
    <recommendedName>
        <fullName evidence="5">Class I SAM-dependent methyltransferase</fullName>
    </recommendedName>
</protein>
<reference evidence="4" key="1">
    <citation type="journal article" date="2019" name="Int. J. Syst. Evol. Microbiol.">
        <title>The Global Catalogue of Microorganisms (GCM) 10K type strain sequencing project: providing services to taxonomists for standard genome sequencing and annotation.</title>
        <authorList>
            <consortium name="The Broad Institute Genomics Platform"/>
            <consortium name="The Broad Institute Genome Sequencing Center for Infectious Disease"/>
            <person name="Wu L."/>
            <person name="Ma J."/>
        </authorList>
    </citation>
    <scope>NUCLEOTIDE SEQUENCE [LARGE SCALE GENOMIC DNA]</scope>
    <source>
        <strain evidence="4">KCTC 23723</strain>
    </source>
</reference>
<dbReference type="SUPFAM" id="SSF53335">
    <property type="entry name" value="S-adenosyl-L-methionine-dependent methyltransferases"/>
    <property type="match status" value="1"/>
</dbReference>
<evidence type="ECO:0000256" key="2">
    <source>
        <dbReference type="ARBA" id="ARBA00022679"/>
    </source>
</evidence>